<dbReference type="Gene3D" id="3.40.50.1820">
    <property type="entry name" value="alpha/beta hydrolase"/>
    <property type="match status" value="1"/>
</dbReference>
<dbReference type="InterPro" id="IPR029058">
    <property type="entry name" value="AB_hydrolase_fold"/>
</dbReference>
<protein>
    <submittedName>
        <fullName evidence="2">2-succinyl-6-hydroxy-2, 4-cyclohexadiene-1-carboxylate synthase</fullName>
    </submittedName>
</protein>
<dbReference type="SUPFAM" id="SSF53474">
    <property type="entry name" value="alpha/beta-Hydrolases"/>
    <property type="match status" value="1"/>
</dbReference>
<name>A0A2T3NTX7_9GAMM</name>
<comment type="caution">
    <text evidence="2">The sequence shown here is derived from an EMBL/GenBank/DDBJ whole genome shotgun (WGS) entry which is preliminary data.</text>
</comment>
<gene>
    <name evidence="2" type="ORF">C9I94_23300</name>
</gene>
<dbReference type="PRINTS" id="PR00412">
    <property type="entry name" value="EPOXHYDRLASE"/>
</dbReference>
<sequence>MNKFTINGSTMHYVDQGEGPVLLMGHSYLWDHAMWAPQIEVLSQKYRCIVPDLWAHGASDAAPVQTVTLQDYAQDLLALMDHLEVDTFSVIGLSVGGMWGTDLVALAPQRVTSLVLMDTFVGFEPEVTHAKYFGMLDAITTAQAVPAPIVDAVVPLFFANNAENDSPELVAHFRERLSSLTGQRAVDVATIGRKVFGRRDAFDDLEAFTLPTLIMVGAEDKPRTPLESQLMHDTVKGSSYFVIPNAGHISNLEQPEIVTEKIEHFLTSVYAD</sequence>
<dbReference type="Pfam" id="PF00561">
    <property type="entry name" value="Abhydrolase_1"/>
    <property type="match status" value="1"/>
</dbReference>
<evidence type="ECO:0000313" key="3">
    <source>
        <dbReference type="Proteomes" id="UP000240481"/>
    </source>
</evidence>
<dbReference type="InterPro" id="IPR000639">
    <property type="entry name" value="Epox_hydrolase-like"/>
</dbReference>
<accession>A0A2T3NTX7</accession>
<dbReference type="PANTHER" id="PTHR43798">
    <property type="entry name" value="MONOACYLGLYCEROL LIPASE"/>
    <property type="match status" value="1"/>
</dbReference>
<evidence type="ECO:0000313" key="2">
    <source>
        <dbReference type="EMBL" id="PSW19736.1"/>
    </source>
</evidence>
<dbReference type="PRINTS" id="PR00111">
    <property type="entry name" value="ABHYDROLASE"/>
</dbReference>
<dbReference type="GO" id="GO:0003824">
    <property type="term" value="F:catalytic activity"/>
    <property type="evidence" value="ECO:0007669"/>
    <property type="project" value="InterPro"/>
</dbReference>
<dbReference type="InterPro" id="IPR050266">
    <property type="entry name" value="AB_hydrolase_sf"/>
</dbReference>
<evidence type="ECO:0000259" key="1">
    <source>
        <dbReference type="Pfam" id="PF00561"/>
    </source>
</evidence>
<feature type="domain" description="AB hydrolase-1" evidence="1">
    <location>
        <begin position="20"/>
        <end position="254"/>
    </location>
</feature>
<keyword evidence="3" id="KW-1185">Reference proteome</keyword>
<dbReference type="RefSeq" id="WP_107303131.1">
    <property type="nucleotide sequence ID" value="NZ_AP024853.1"/>
</dbReference>
<dbReference type="Proteomes" id="UP000240481">
    <property type="component" value="Unassembled WGS sequence"/>
</dbReference>
<organism evidence="2 3">
    <name type="scientific">Photobacterium swingsii</name>
    <dbReference type="NCBI Taxonomy" id="680026"/>
    <lineage>
        <taxon>Bacteria</taxon>
        <taxon>Pseudomonadati</taxon>
        <taxon>Pseudomonadota</taxon>
        <taxon>Gammaproteobacteria</taxon>
        <taxon>Vibrionales</taxon>
        <taxon>Vibrionaceae</taxon>
        <taxon>Photobacterium</taxon>
    </lineage>
</organism>
<dbReference type="InterPro" id="IPR000073">
    <property type="entry name" value="AB_hydrolase_1"/>
</dbReference>
<proteinExistence type="predicted"/>
<dbReference type="PANTHER" id="PTHR43798:SF29">
    <property type="entry name" value="AB HYDROLASE-1 DOMAIN-CONTAINING PROTEIN"/>
    <property type="match status" value="1"/>
</dbReference>
<dbReference type="OrthoDB" id="9779853at2"/>
<reference evidence="2 3" key="1">
    <citation type="submission" date="2018-01" db="EMBL/GenBank/DDBJ databases">
        <title>Whole genome sequencing of Histamine producing bacteria.</title>
        <authorList>
            <person name="Butler K."/>
        </authorList>
    </citation>
    <scope>NUCLEOTIDE SEQUENCE [LARGE SCALE GENOMIC DNA]</scope>
    <source>
        <strain evidence="2 3">DSM 24669</strain>
    </source>
</reference>
<dbReference type="EMBL" id="PYLZ01000019">
    <property type="protein sequence ID" value="PSW19736.1"/>
    <property type="molecule type" value="Genomic_DNA"/>
</dbReference>
<dbReference type="AlphaFoldDB" id="A0A2T3NTX7"/>